<dbReference type="AlphaFoldDB" id="A0AAV1VF72"/>
<dbReference type="SUPFAM" id="SSF56672">
    <property type="entry name" value="DNA/RNA polymerases"/>
    <property type="match status" value="1"/>
</dbReference>
<evidence type="ECO:0000313" key="2">
    <source>
        <dbReference type="EMBL" id="CAK7944580.1"/>
    </source>
</evidence>
<organism evidence="2 3">
    <name type="scientific">Peronospora matthiolae</name>
    <dbReference type="NCBI Taxonomy" id="2874970"/>
    <lineage>
        <taxon>Eukaryota</taxon>
        <taxon>Sar</taxon>
        <taxon>Stramenopiles</taxon>
        <taxon>Oomycota</taxon>
        <taxon>Peronosporomycetes</taxon>
        <taxon>Peronosporales</taxon>
        <taxon>Peronosporaceae</taxon>
        <taxon>Peronospora</taxon>
    </lineage>
</organism>
<evidence type="ECO:0000259" key="1">
    <source>
        <dbReference type="PROSITE" id="PS50878"/>
    </source>
</evidence>
<name>A0AAV1VF72_9STRA</name>
<evidence type="ECO:0000313" key="3">
    <source>
        <dbReference type="Proteomes" id="UP001162060"/>
    </source>
</evidence>
<gene>
    <name evidence="2" type="ORF">PM001_LOCUS29730</name>
</gene>
<feature type="domain" description="Reverse transcriptase" evidence="1">
    <location>
        <begin position="1"/>
        <end position="176"/>
    </location>
</feature>
<comment type="caution">
    <text evidence="2">The sequence shown here is derived from an EMBL/GenBank/DDBJ whole genome shotgun (WGS) entry which is preliminary data.</text>
</comment>
<dbReference type="PANTHER" id="PTHR19446">
    <property type="entry name" value="REVERSE TRANSCRIPTASES"/>
    <property type="match status" value="1"/>
</dbReference>
<dbReference type="PROSITE" id="PS50878">
    <property type="entry name" value="RT_POL"/>
    <property type="match status" value="1"/>
</dbReference>
<accession>A0AAV1VF72</accession>
<dbReference type="Pfam" id="PF00078">
    <property type="entry name" value="RVT_1"/>
    <property type="match status" value="1"/>
</dbReference>
<dbReference type="InterPro" id="IPR043502">
    <property type="entry name" value="DNA/RNA_pol_sf"/>
</dbReference>
<protein>
    <recommendedName>
        <fullName evidence="1">Reverse transcriptase domain-containing protein</fullName>
    </recommendedName>
</protein>
<sequence>MDDTLTAINSRVILLLDFRMAYDTVDMESLYEALTRFGFSERYVQLIRRLHTGTTATFLVNGEKSDPFSVVSGIRQGCPLAPLLFPIVVELLGIAIQQSPVLRGLPVPGGTGGLHTFSAFVDDSTIFLDKACQLDQALQIVSHFGSISGLVAQPAKSKLIFLNKGVRVQTFCGISVLQPVDTVRYLGYEVSTWAMKWVLATYNIVIGRFASGSINGDYSRPPRLLQA</sequence>
<dbReference type="Proteomes" id="UP001162060">
    <property type="component" value="Unassembled WGS sequence"/>
</dbReference>
<dbReference type="EMBL" id="CAKLBY020000309">
    <property type="protein sequence ID" value="CAK7944580.1"/>
    <property type="molecule type" value="Genomic_DNA"/>
</dbReference>
<dbReference type="InterPro" id="IPR000477">
    <property type="entry name" value="RT_dom"/>
</dbReference>
<proteinExistence type="predicted"/>
<reference evidence="2" key="1">
    <citation type="submission" date="2024-01" db="EMBL/GenBank/DDBJ databases">
        <authorList>
            <person name="Webb A."/>
        </authorList>
    </citation>
    <scope>NUCLEOTIDE SEQUENCE</scope>
    <source>
        <strain evidence="2">Pm1</strain>
    </source>
</reference>